<feature type="compositionally biased region" description="Basic and acidic residues" evidence="1">
    <location>
        <begin position="206"/>
        <end position="216"/>
    </location>
</feature>
<reference evidence="2" key="1">
    <citation type="submission" date="2023-10" db="EMBL/GenBank/DDBJ databases">
        <authorList>
            <person name="Chen Y."/>
            <person name="Shah S."/>
            <person name="Dougan E. K."/>
            <person name="Thang M."/>
            <person name="Chan C."/>
        </authorList>
    </citation>
    <scope>NUCLEOTIDE SEQUENCE [LARGE SCALE GENOMIC DNA]</scope>
</reference>
<evidence type="ECO:0000313" key="2">
    <source>
        <dbReference type="EMBL" id="CAK0848033.1"/>
    </source>
</evidence>
<keyword evidence="3" id="KW-1185">Reference proteome</keyword>
<dbReference type="Proteomes" id="UP001189429">
    <property type="component" value="Unassembled WGS sequence"/>
</dbReference>
<feature type="compositionally biased region" description="Basic residues" evidence="1">
    <location>
        <begin position="255"/>
        <end position="271"/>
    </location>
</feature>
<proteinExistence type="predicted"/>
<gene>
    <name evidence="2" type="ORF">PCOR1329_LOCUS41088</name>
</gene>
<feature type="non-terminal residue" evidence="2">
    <location>
        <position position="309"/>
    </location>
</feature>
<evidence type="ECO:0000256" key="1">
    <source>
        <dbReference type="SAM" id="MobiDB-lite"/>
    </source>
</evidence>
<protein>
    <recommendedName>
        <fullName evidence="4">PH domain-containing protein</fullName>
    </recommendedName>
</protein>
<dbReference type="EMBL" id="CAUYUJ010014949">
    <property type="protein sequence ID" value="CAK0848033.1"/>
    <property type="molecule type" value="Genomic_DNA"/>
</dbReference>
<feature type="compositionally biased region" description="Low complexity" evidence="1">
    <location>
        <begin position="221"/>
        <end position="235"/>
    </location>
</feature>
<evidence type="ECO:0008006" key="4">
    <source>
        <dbReference type="Google" id="ProtNLM"/>
    </source>
</evidence>
<name>A0ABN9TPP0_9DINO</name>
<feature type="region of interest" description="Disordered" evidence="1">
    <location>
        <begin position="206"/>
        <end position="309"/>
    </location>
</feature>
<evidence type="ECO:0000313" key="3">
    <source>
        <dbReference type="Proteomes" id="UP001189429"/>
    </source>
</evidence>
<accession>A0ABN9TPP0</accession>
<comment type="caution">
    <text evidence="2">The sequence shown here is derived from an EMBL/GenBank/DDBJ whole genome shotgun (WGS) entry which is preliminary data.</text>
</comment>
<sequence length="309" mass="33928">MCRHLYDPIRTEKQHGRRPAWIRKLRELQGKLDEGARSPHRSKSCGSSAASAAKRVVVEDVAYDADKQIALRWRSGGKAPDVTDKIFEKPGCAFCWALWDDGYEAVLDTLSVSAWKGQQAAAEGQRGSASKSEALFSGTTTDGIKVVVVRKLLDPGNPGMVIKLNGSQKLQMAFKTLPEEECTEWMATVAGQLCHGSMTIDDAKEAKKLKEDERRQNVLKRPAAAPCLRRPAAAGELEEQKGEDAEEEEEEKHVGAKKKPAAVGKRTKRKPAAVDKKPAVVQPNPEKPAVVKPNPEKLDEPSDCEFPQL</sequence>
<organism evidence="2 3">
    <name type="scientific">Prorocentrum cordatum</name>
    <dbReference type="NCBI Taxonomy" id="2364126"/>
    <lineage>
        <taxon>Eukaryota</taxon>
        <taxon>Sar</taxon>
        <taxon>Alveolata</taxon>
        <taxon>Dinophyceae</taxon>
        <taxon>Prorocentrales</taxon>
        <taxon>Prorocentraceae</taxon>
        <taxon>Prorocentrum</taxon>
    </lineage>
</organism>